<evidence type="ECO:0000256" key="3">
    <source>
        <dbReference type="ARBA" id="ARBA00023163"/>
    </source>
</evidence>
<comment type="caution">
    <text evidence="6">The sequence shown here is derived from an EMBL/GenBank/DDBJ whole genome shotgun (WGS) entry which is preliminary data.</text>
</comment>
<dbReference type="InterPro" id="IPR009057">
    <property type="entry name" value="Homeodomain-like_sf"/>
</dbReference>
<dbReference type="Pfam" id="PF14525">
    <property type="entry name" value="AraC_binding_2"/>
    <property type="match status" value="1"/>
</dbReference>
<reference evidence="6 7" key="1">
    <citation type="submission" date="2019-03" db="EMBL/GenBank/DDBJ databases">
        <title>Draft genome sequences of novel Actinobacteria.</title>
        <authorList>
            <person name="Sahin N."/>
            <person name="Ay H."/>
            <person name="Saygin H."/>
        </authorList>
    </citation>
    <scope>NUCLEOTIDE SEQUENCE [LARGE SCALE GENOMIC DNA]</scope>
    <source>
        <strain evidence="6 7">6K102</strain>
    </source>
</reference>
<gene>
    <name evidence="6" type="ORF">E1295_41705</name>
</gene>
<dbReference type="Gene3D" id="1.10.10.60">
    <property type="entry name" value="Homeodomain-like"/>
    <property type="match status" value="1"/>
</dbReference>
<dbReference type="Pfam" id="PF12833">
    <property type="entry name" value="HTH_18"/>
    <property type="match status" value="1"/>
</dbReference>
<dbReference type="InterPro" id="IPR035418">
    <property type="entry name" value="AraC-bd_2"/>
</dbReference>
<keyword evidence="1" id="KW-0805">Transcription regulation</keyword>
<dbReference type="InterPro" id="IPR050204">
    <property type="entry name" value="AraC_XylS_family_regulators"/>
</dbReference>
<dbReference type="Proteomes" id="UP000295136">
    <property type="component" value="Unassembled WGS sequence"/>
</dbReference>
<dbReference type="PRINTS" id="PR00032">
    <property type="entry name" value="HTHARAC"/>
</dbReference>
<keyword evidence="3" id="KW-0804">Transcription</keyword>
<dbReference type="PROSITE" id="PS01124">
    <property type="entry name" value="HTH_ARAC_FAMILY_2"/>
    <property type="match status" value="1"/>
</dbReference>
<dbReference type="GO" id="GO:0003700">
    <property type="term" value="F:DNA-binding transcription factor activity"/>
    <property type="evidence" value="ECO:0007669"/>
    <property type="project" value="InterPro"/>
</dbReference>
<dbReference type="SUPFAM" id="SSF46689">
    <property type="entry name" value="Homeodomain-like"/>
    <property type="match status" value="1"/>
</dbReference>
<dbReference type="PANTHER" id="PTHR46796:SF6">
    <property type="entry name" value="ARAC SUBFAMILY"/>
    <property type="match status" value="1"/>
</dbReference>
<evidence type="ECO:0000256" key="2">
    <source>
        <dbReference type="ARBA" id="ARBA00023125"/>
    </source>
</evidence>
<dbReference type="SMART" id="SM00342">
    <property type="entry name" value="HTH_ARAC"/>
    <property type="match status" value="1"/>
</dbReference>
<protein>
    <submittedName>
        <fullName evidence="6">Helix-turn-helix domain-containing protein</fullName>
    </submittedName>
</protein>
<organism evidence="6 7">
    <name type="scientific">Nonomuraea mesophila</name>
    <dbReference type="NCBI Taxonomy" id="2530382"/>
    <lineage>
        <taxon>Bacteria</taxon>
        <taxon>Bacillati</taxon>
        <taxon>Actinomycetota</taxon>
        <taxon>Actinomycetes</taxon>
        <taxon>Streptosporangiales</taxon>
        <taxon>Streptosporangiaceae</taxon>
        <taxon>Nonomuraea</taxon>
    </lineage>
</organism>
<feature type="domain" description="HTH araC/xylS-type" evidence="5">
    <location>
        <begin position="217"/>
        <end position="318"/>
    </location>
</feature>
<keyword evidence="2" id="KW-0238">DNA-binding</keyword>
<dbReference type="RefSeq" id="WP_132639813.1">
    <property type="nucleotide sequence ID" value="NZ_SMLD01000197.1"/>
</dbReference>
<evidence type="ECO:0000313" key="6">
    <source>
        <dbReference type="EMBL" id="TDE29539.1"/>
    </source>
</evidence>
<sequence length="336" mass="37281">MFEWRSSHLPPADRFEGWCALVGQHLMLTRISSEHEADFPASLRVLQWGEITVSAPRYPDLYTLRTARMIRQSDPDQWWVALVCTGTMSLEQGGARADLTAGDLVLMDTSRPYDSGVLCHDGGLAGIISLQLPRQALPVPEQRLRRHVGRPVSSAHGSGALLAQFLRGLNREGGALGSSEGAALGKVASELATVFLAHLADATRLVPEATRRQALAREIKEFISRHLGEPALTPPAIAAAHNISVRHLHHVFQEERQTVGEYIRRQRLERCRADLADPCHDLRRVADIAGRWGLRDAASFNRAFKRAYGMPPGEYRRHLRTRPRPADARREADGGT</sequence>
<evidence type="ECO:0000259" key="5">
    <source>
        <dbReference type="PROSITE" id="PS01124"/>
    </source>
</evidence>
<evidence type="ECO:0000313" key="7">
    <source>
        <dbReference type="Proteomes" id="UP000295136"/>
    </source>
</evidence>
<dbReference type="AlphaFoldDB" id="A0A4R5EAI2"/>
<dbReference type="EMBL" id="SMLD01000197">
    <property type="protein sequence ID" value="TDE29539.1"/>
    <property type="molecule type" value="Genomic_DNA"/>
</dbReference>
<proteinExistence type="predicted"/>
<dbReference type="InterPro" id="IPR020449">
    <property type="entry name" value="Tscrpt_reg_AraC-type_HTH"/>
</dbReference>
<feature type="compositionally biased region" description="Basic and acidic residues" evidence="4">
    <location>
        <begin position="324"/>
        <end position="336"/>
    </location>
</feature>
<accession>A0A4R5EAI2</accession>
<keyword evidence="7" id="KW-1185">Reference proteome</keyword>
<feature type="region of interest" description="Disordered" evidence="4">
    <location>
        <begin position="311"/>
        <end position="336"/>
    </location>
</feature>
<dbReference type="InterPro" id="IPR018060">
    <property type="entry name" value="HTH_AraC"/>
</dbReference>
<dbReference type="PANTHER" id="PTHR46796">
    <property type="entry name" value="HTH-TYPE TRANSCRIPTIONAL ACTIVATOR RHAS-RELATED"/>
    <property type="match status" value="1"/>
</dbReference>
<dbReference type="GO" id="GO:0043565">
    <property type="term" value="F:sequence-specific DNA binding"/>
    <property type="evidence" value="ECO:0007669"/>
    <property type="project" value="InterPro"/>
</dbReference>
<evidence type="ECO:0000256" key="1">
    <source>
        <dbReference type="ARBA" id="ARBA00023015"/>
    </source>
</evidence>
<name>A0A4R5EAI2_9ACTN</name>
<evidence type="ECO:0000256" key="4">
    <source>
        <dbReference type="SAM" id="MobiDB-lite"/>
    </source>
</evidence>